<organism evidence="3 4">
    <name type="scientific">Azospirillum endophyticum</name>
    <dbReference type="NCBI Taxonomy" id="2800326"/>
    <lineage>
        <taxon>Bacteria</taxon>
        <taxon>Pseudomonadati</taxon>
        <taxon>Pseudomonadota</taxon>
        <taxon>Alphaproteobacteria</taxon>
        <taxon>Rhodospirillales</taxon>
        <taxon>Azospirillaceae</taxon>
        <taxon>Azospirillum</taxon>
    </lineage>
</organism>
<protein>
    <submittedName>
        <fullName evidence="3">Uncharacterized protein</fullName>
    </submittedName>
</protein>
<name>A0ABS1F3E0_9PROT</name>
<feature type="chain" id="PRO_5047525515" evidence="2">
    <location>
        <begin position="21"/>
        <end position="377"/>
    </location>
</feature>
<evidence type="ECO:0000313" key="3">
    <source>
        <dbReference type="EMBL" id="MBK1837812.1"/>
    </source>
</evidence>
<evidence type="ECO:0000256" key="1">
    <source>
        <dbReference type="SAM" id="Phobius"/>
    </source>
</evidence>
<accession>A0ABS1F3E0</accession>
<feature type="signal peptide" evidence="2">
    <location>
        <begin position="1"/>
        <end position="20"/>
    </location>
</feature>
<keyword evidence="1" id="KW-0812">Transmembrane</keyword>
<evidence type="ECO:0000256" key="2">
    <source>
        <dbReference type="SAM" id="SignalP"/>
    </source>
</evidence>
<keyword evidence="1" id="KW-0472">Membrane</keyword>
<sequence>MQRMILRTIFAATLATTVSAGCGAQAQMPAATADGAVVLGQPVTLNLGMPTAGDCAAQAAALNAQALVLVANGQTIPGARASFVCSAKGELLGTASTSIAGNGDDATQRRSAWQTAFSGFFNLAAPKSLPVAFGPVTGGITTAPKMVAIQGASNRDLGLAAVWFALVAALFLLAFFRHFGRTDAITPIAGVPMPPRYLPPYSLARFQLLWWSGIVTASYVAILTVTGSMDTITTGTMALMGIVGGTSVLAAFQDRRPSDDQTRRQQHAALYIAAAATNPPGQAAMAASLAQVYPPSEGLLPDLLSDAAGYNIHRLQLLAWTGVLGITFLYEVTRTLGMPELSANLLALTGISNGTYFGFKMQEQQVATPTGMTQPAG</sequence>
<reference evidence="4" key="1">
    <citation type="submission" date="2021-01" db="EMBL/GenBank/DDBJ databases">
        <title>Genome public.</title>
        <authorList>
            <person name="Liu C."/>
            <person name="Sun Q."/>
        </authorList>
    </citation>
    <scope>NUCLEOTIDE SEQUENCE [LARGE SCALE GENOMIC DNA]</scope>
    <source>
        <strain evidence="4">YIM B02556</strain>
    </source>
</reference>
<feature type="transmembrane region" description="Helical" evidence="1">
    <location>
        <begin position="157"/>
        <end position="176"/>
    </location>
</feature>
<dbReference type="EMBL" id="JAENHM010000030">
    <property type="protein sequence ID" value="MBK1837812.1"/>
    <property type="molecule type" value="Genomic_DNA"/>
</dbReference>
<dbReference type="PROSITE" id="PS51257">
    <property type="entry name" value="PROKAR_LIPOPROTEIN"/>
    <property type="match status" value="1"/>
</dbReference>
<feature type="transmembrane region" description="Helical" evidence="1">
    <location>
        <begin position="208"/>
        <end position="226"/>
    </location>
</feature>
<proteinExistence type="predicted"/>
<keyword evidence="1" id="KW-1133">Transmembrane helix</keyword>
<feature type="transmembrane region" description="Helical" evidence="1">
    <location>
        <begin position="232"/>
        <end position="252"/>
    </location>
</feature>
<gene>
    <name evidence="3" type="ORF">JHL17_10340</name>
</gene>
<keyword evidence="4" id="KW-1185">Reference proteome</keyword>
<keyword evidence="2" id="KW-0732">Signal</keyword>
<dbReference type="Proteomes" id="UP000652760">
    <property type="component" value="Unassembled WGS sequence"/>
</dbReference>
<comment type="caution">
    <text evidence="3">The sequence shown here is derived from an EMBL/GenBank/DDBJ whole genome shotgun (WGS) entry which is preliminary data.</text>
</comment>
<evidence type="ECO:0000313" key="4">
    <source>
        <dbReference type="Proteomes" id="UP000652760"/>
    </source>
</evidence>